<comment type="similarity">
    <text evidence="6">Belongs to the methyltransferase superfamily. RNA methyltransferase RsmG family.</text>
</comment>
<gene>
    <name evidence="6 7" type="primary">rsmG</name>
    <name evidence="7" type="ORF">DSM104440_03806</name>
</gene>
<feature type="binding site" evidence="6">
    <location>
        <begin position="99"/>
        <end position="101"/>
    </location>
    <ligand>
        <name>S-adenosyl-L-methionine</name>
        <dbReference type="ChEBI" id="CHEBI:59789"/>
    </ligand>
</feature>
<dbReference type="CDD" id="cd02440">
    <property type="entry name" value="AdoMet_MTases"/>
    <property type="match status" value="1"/>
</dbReference>
<evidence type="ECO:0000256" key="4">
    <source>
        <dbReference type="ARBA" id="ARBA00022679"/>
    </source>
</evidence>
<feature type="binding site" evidence="6">
    <location>
        <begin position="127"/>
        <end position="128"/>
    </location>
    <ligand>
        <name>S-adenosyl-L-methionine</name>
        <dbReference type="ChEBI" id="CHEBI:59789"/>
    </ligand>
</feature>
<dbReference type="EC" id="2.1.1.170" evidence="6"/>
<comment type="catalytic activity">
    <reaction evidence="6">
        <text>guanosine(527) in 16S rRNA + S-adenosyl-L-methionine = N(7)-methylguanosine(527) in 16S rRNA + S-adenosyl-L-homocysteine</text>
        <dbReference type="Rhea" id="RHEA:42732"/>
        <dbReference type="Rhea" id="RHEA-COMP:10209"/>
        <dbReference type="Rhea" id="RHEA-COMP:10210"/>
        <dbReference type="ChEBI" id="CHEBI:57856"/>
        <dbReference type="ChEBI" id="CHEBI:59789"/>
        <dbReference type="ChEBI" id="CHEBI:74269"/>
        <dbReference type="ChEBI" id="CHEBI:74480"/>
        <dbReference type="EC" id="2.1.1.170"/>
    </reaction>
</comment>
<dbReference type="InterPro" id="IPR029063">
    <property type="entry name" value="SAM-dependent_MTases_sf"/>
</dbReference>
<feature type="binding site" evidence="6">
    <location>
        <position position="81"/>
    </location>
    <ligand>
        <name>S-adenosyl-L-methionine</name>
        <dbReference type="ChEBI" id="CHEBI:59789"/>
    </ligand>
</feature>
<dbReference type="RefSeq" id="WP_171165529.1">
    <property type="nucleotide sequence ID" value="NZ_CP053073.1"/>
</dbReference>
<protein>
    <recommendedName>
        <fullName evidence="6">Ribosomal RNA small subunit methyltransferase G</fullName>
        <ecNumber evidence="6">2.1.1.170</ecNumber>
    </recommendedName>
    <alternativeName>
        <fullName evidence="6">16S rRNA 7-methylguanosine methyltransferase</fullName>
        <shortName evidence="6">16S rRNA m7G methyltransferase</shortName>
    </alternativeName>
</protein>
<dbReference type="InParanoid" id="A0A6M4HAY6"/>
<organism evidence="7 8">
    <name type="scientific">Usitatibacter palustris</name>
    <dbReference type="NCBI Taxonomy" id="2732487"/>
    <lineage>
        <taxon>Bacteria</taxon>
        <taxon>Pseudomonadati</taxon>
        <taxon>Pseudomonadota</taxon>
        <taxon>Betaproteobacteria</taxon>
        <taxon>Nitrosomonadales</taxon>
        <taxon>Usitatibacteraceae</taxon>
        <taxon>Usitatibacter</taxon>
    </lineage>
</organism>
<dbReference type="FunCoup" id="A0A6M4HAY6">
    <property type="interactions" value="501"/>
</dbReference>
<comment type="function">
    <text evidence="6">Specifically methylates the N7 position of guanine in position 527 of 16S rRNA.</text>
</comment>
<dbReference type="PANTHER" id="PTHR31760:SF0">
    <property type="entry name" value="S-ADENOSYL-L-METHIONINE-DEPENDENT METHYLTRANSFERASES SUPERFAMILY PROTEIN"/>
    <property type="match status" value="1"/>
</dbReference>
<evidence type="ECO:0000256" key="3">
    <source>
        <dbReference type="ARBA" id="ARBA00022603"/>
    </source>
</evidence>
<evidence type="ECO:0000313" key="7">
    <source>
        <dbReference type="EMBL" id="QJR16969.1"/>
    </source>
</evidence>
<dbReference type="EMBL" id="CP053073">
    <property type="protein sequence ID" value="QJR16969.1"/>
    <property type="molecule type" value="Genomic_DNA"/>
</dbReference>
<feature type="binding site" evidence="6">
    <location>
        <position position="76"/>
    </location>
    <ligand>
        <name>S-adenosyl-L-methionine</name>
        <dbReference type="ChEBI" id="CHEBI:59789"/>
    </ligand>
</feature>
<dbReference type="GO" id="GO:0005829">
    <property type="term" value="C:cytosol"/>
    <property type="evidence" value="ECO:0007669"/>
    <property type="project" value="TreeGrafter"/>
</dbReference>
<dbReference type="AlphaFoldDB" id="A0A6M4HAY6"/>
<feature type="binding site" evidence="6">
    <location>
        <position position="142"/>
    </location>
    <ligand>
        <name>S-adenosyl-L-methionine</name>
        <dbReference type="ChEBI" id="CHEBI:59789"/>
    </ligand>
</feature>
<keyword evidence="1 6" id="KW-0963">Cytoplasm</keyword>
<evidence type="ECO:0000256" key="6">
    <source>
        <dbReference type="HAMAP-Rule" id="MF_00074"/>
    </source>
</evidence>
<dbReference type="SUPFAM" id="SSF53335">
    <property type="entry name" value="S-adenosyl-L-methionine-dependent methyltransferases"/>
    <property type="match status" value="1"/>
</dbReference>
<sequence>MTLEVRIAEGLAAMGLALPEGAPAKLAEYLELLAKWNKVHNLTAVREPEQMVVLHVLDSLSVLPHVAKAHSLLDVGSGGGLPGIPLAIARPDLEVTLLDSSHKKVAFLQQAKSQLKLANVTPVCERVESWKPAKPFDAVVSRAFADLADFVVQAHHLVAPDGEMLAMKGVHPFDEIAKVPATHRVAGVVELSVPSLDAKRHLVLLKAA</sequence>
<dbReference type="Proteomes" id="UP000503096">
    <property type="component" value="Chromosome"/>
</dbReference>
<reference evidence="7 8" key="1">
    <citation type="submission" date="2020-04" db="EMBL/GenBank/DDBJ databases">
        <title>Usitatibacter rugosus gen. nov., sp. nov. and Usitatibacter palustris sp. nov., novel members of Usitatibacteraceae fam. nov. within the order Nitrosomonadales isolated from soil.</title>
        <authorList>
            <person name="Huber K.J."/>
            <person name="Neumann-Schaal M."/>
            <person name="Geppert A."/>
            <person name="Luckner M."/>
            <person name="Wanner G."/>
            <person name="Overmann J."/>
        </authorList>
    </citation>
    <scope>NUCLEOTIDE SEQUENCE [LARGE SCALE GENOMIC DNA]</scope>
    <source>
        <strain evidence="7 8">Swamp67</strain>
    </source>
</reference>
<evidence type="ECO:0000313" key="8">
    <source>
        <dbReference type="Proteomes" id="UP000503096"/>
    </source>
</evidence>
<dbReference type="KEGG" id="upl:DSM104440_03806"/>
<keyword evidence="3 6" id="KW-0489">Methyltransferase</keyword>
<dbReference type="HAMAP" id="MF_00074">
    <property type="entry name" value="16SrRNA_methyltr_G"/>
    <property type="match status" value="1"/>
</dbReference>
<dbReference type="Gene3D" id="3.40.50.150">
    <property type="entry name" value="Vaccinia Virus protein VP39"/>
    <property type="match status" value="1"/>
</dbReference>
<evidence type="ECO:0000256" key="1">
    <source>
        <dbReference type="ARBA" id="ARBA00022490"/>
    </source>
</evidence>
<proteinExistence type="inferred from homology"/>
<comment type="subcellular location">
    <subcellularLocation>
        <location evidence="6">Cytoplasm</location>
    </subcellularLocation>
</comment>
<dbReference type="GO" id="GO:0070043">
    <property type="term" value="F:rRNA (guanine-N7-)-methyltransferase activity"/>
    <property type="evidence" value="ECO:0007669"/>
    <property type="project" value="UniProtKB-UniRule"/>
</dbReference>
<dbReference type="InterPro" id="IPR003682">
    <property type="entry name" value="rRNA_ssu_MeTfrase_G"/>
</dbReference>
<name>A0A6M4HAY6_9PROT</name>
<keyword evidence="5 6" id="KW-0949">S-adenosyl-L-methionine</keyword>
<keyword evidence="8" id="KW-1185">Reference proteome</keyword>
<dbReference type="PIRSF" id="PIRSF003078">
    <property type="entry name" value="GidB"/>
    <property type="match status" value="1"/>
</dbReference>
<keyword evidence="2 6" id="KW-0698">rRNA processing</keyword>
<keyword evidence="4 6" id="KW-0808">Transferase</keyword>
<evidence type="ECO:0000256" key="2">
    <source>
        <dbReference type="ARBA" id="ARBA00022552"/>
    </source>
</evidence>
<evidence type="ECO:0000256" key="5">
    <source>
        <dbReference type="ARBA" id="ARBA00022691"/>
    </source>
</evidence>
<accession>A0A6M4HAY6</accession>
<dbReference type="PANTHER" id="PTHR31760">
    <property type="entry name" value="S-ADENOSYL-L-METHIONINE-DEPENDENT METHYLTRANSFERASES SUPERFAMILY PROTEIN"/>
    <property type="match status" value="1"/>
</dbReference>
<dbReference type="Pfam" id="PF02527">
    <property type="entry name" value="GidB"/>
    <property type="match status" value="1"/>
</dbReference>
<dbReference type="NCBIfam" id="TIGR00138">
    <property type="entry name" value="rsmG_gidB"/>
    <property type="match status" value="1"/>
</dbReference>